<reference evidence="1" key="1">
    <citation type="submission" date="2021-05" db="EMBL/GenBank/DDBJ databases">
        <authorList>
            <person name="Scholz U."/>
            <person name="Mascher M."/>
            <person name="Fiebig A."/>
        </authorList>
    </citation>
    <scope>NUCLEOTIDE SEQUENCE [LARGE SCALE GENOMIC DNA]</scope>
</reference>
<dbReference type="EnsemblPlants" id="AVESA.00010b.r2.5DG0949160.1">
    <property type="protein sequence ID" value="AVESA.00010b.r2.5DG0949160.1.CDS"/>
    <property type="gene ID" value="AVESA.00010b.r2.5DG0949160"/>
</dbReference>
<reference evidence="1" key="2">
    <citation type="submission" date="2025-09" db="UniProtKB">
        <authorList>
            <consortium name="EnsemblPlants"/>
        </authorList>
    </citation>
    <scope>IDENTIFICATION</scope>
</reference>
<evidence type="ECO:0000313" key="2">
    <source>
        <dbReference type="Proteomes" id="UP001732700"/>
    </source>
</evidence>
<name>A0ACD5YCG7_AVESA</name>
<protein>
    <submittedName>
        <fullName evidence="1">Uncharacterized protein</fullName>
    </submittedName>
</protein>
<proteinExistence type="predicted"/>
<organism evidence="1 2">
    <name type="scientific">Avena sativa</name>
    <name type="common">Oat</name>
    <dbReference type="NCBI Taxonomy" id="4498"/>
    <lineage>
        <taxon>Eukaryota</taxon>
        <taxon>Viridiplantae</taxon>
        <taxon>Streptophyta</taxon>
        <taxon>Embryophyta</taxon>
        <taxon>Tracheophyta</taxon>
        <taxon>Spermatophyta</taxon>
        <taxon>Magnoliopsida</taxon>
        <taxon>Liliopsida</taxon>
        <taxon>Poales</taxon>
        <taxon>Poaceae</taxon>
        <taxon>BOP clade</taxon>
        <taxon>Pooideae</taxon>
        <taxon>Poodae</taxon>
        <taxon>Poeae</taxon>
        <taxon>Poeae Chloroplast Group 1 (Aveneae type)</taxon>
        <taxon>Aveninae</taxon>
        <taxon>Avena</taxon>
    </lineage>
</organism>
<sequence length="667" mass="74601">MQDHMQKSPVEMSNPCECWKIKVQFIMHMHGNFKDCMVIPERLVDHFGGKISGTIKLEAPNGKIFDVGVAKKTKRTILQTGWEAFVDANQIQENYFLMFRCLEISCFKVTIFDSHGEERISCRAGERNPTHVENQCTFCAEMSSGSQDDTSGGCCRKQGKTPAAKSSSSDELSAEGSESERESESMESDDLQGFSKNYVSAGRCHLTEEQEDEIDALVTKIQSETPLLVATMKKTNVNGSANLVISKDYAQAYFPHRIKFVSLKLPGKSKNWSCRFYIRPDGTGRNLFLHEFVRDNHVKEGDLCLFQPMTEVESTRFSFMVHVLRKTGGTDIGSNHGEESPSEYGSIRSDHQDTSSEARYIFTSRCRLDEEDEVAIDALIAEIQPEIPLLVAQMTKSSVKGSQASLVILKRYADAHFPSESQTITLGIPGGKKKWHPHFYVRPGNTGYVLYGRWLEFVRDNHLRERDICVLQPINKGEGRRFTVMVHLLPKARSTRRSKGGDAVPGSRKGRTSTKASRSCVKNEPVDGASDDSNRSGYVVLGCSTHLTTAQEKIVAEKVKDIKSPVPIYVAAMDKSNLGSALDLGATGDAADDRHLADGKHTLTLRQAGWGKAWRVEMRHRQMIPTGGWREFVADNRLQAGDLFLLEPVKDERLAMAVHIIRFEQYG</sequence>
<dbReference type="Proteomes" id="UP001732700">
    <property type="component" value="Chromosome 5D"/>
</dbReference>
<evidence type="ECO:0000313" key="1">
    <source>
        <dbReference type="EnsemblPlants" id="AVESA.00010b.r2.5DG0949160.1.CDS"/>
    </source>
</evidence>
<accession>A0ACD5YCG7</accession>
<keyword evidence="2" id="KW-1185">Reference proteome</keyword>